<evidence type="ECO:0000256" key="4">
    <source>
        <dbReference type="PROSITE-ProRule" id="PRU00267"/>
    </source>
</evidence>
<dbReference type="CDD" id="cd22029">
    <property type="entry name" value="HMG-box_SoxC"/>
    <property type="match status" value="1"/>
</dbReference>
<evidence type="ECO:0000256" key="1">
    <source>
        <dbReference type="ARBA" id="ARBA00004123"/>
    </source>
</evidence>
<accession>A0AA88IGJ8</accession>
<dbReference type="GO" id="GO:0007420">
    <property type="term" value="P:brain development"/>
    <property type="evidence" value="ECO:0007669"/>
    <property type="project" value="TreeGrafter"/>
</dbReference>
<evidence type="ECO:0000256" key="3">
    <source>
        <dbReference type="ARBA" id="ARBA00023242"/>
    </source>
</evidence>
<feature type="DNA-binding region" description="HMG box" evidence="4">
    <location>
        <begin position="35"/>
        <end position="103"/>
    </location>
</feature>
<dbReference type="InterPro" id="IPR050140">
    <property type="entry name" value="SRY-related_HMG-box_TF-like"/>
</dbReference>
<dbReference type="Pfam" id="PF00505">
    <property type="entry name" value="HMG_box"/>
    <property type="match status" value="1"/>
</dbReference>
<evidence type="ECO:0000313" key="7">
    <source>
        <dbReference type="EMBL" id="KAK2723826.1"/>
    </source>
</evidence>
<gene>
    <name evidence="7" type="ORF">QYM36_002243</name>
</gene>
<dbReference type="PANTHER" id="PTHR10270">
    <property type="entry name" value="SOX TRANSCRIPTION FACTOR"/>
    <property type="match status" value="1"/>
</dbReference>
<evidence type="ECO:0000256" key="2">
    <source>
        <dbReference type="ARBA" id="ARBA00023125"/>
    </source>
</evidence>
<organism evidence="7 8">
    <name type="scientific">Artemia franciscana</name>
    <name type="common">Brine shrimp</name>
    <name type="synonym">Artemia sanfranciscana</name>
    <dbReference type="NCBI Taxonomy" id="6661"/>
    <lineage>
        <taxon>Eukaryota</taxon>
        <taxon>Metazoa</taxon>
        <taxon>Ecdysozoa</taxon>
        <taxon>Arthropoda</taxon>
        <taxon>Crustacea</taxon>
        <taxon>Branchiopoda</taxon>
        <taxon>Anostraca</taxon>
        <taxon>Artemiidae</taxon>
        <taxon>Artemia</taxon>
    </lineage>
</organism>
<comment type="caution">
    <text evidence="7">The sequence shown here is derived from an EMBL/GenBank/DDBJ whole genome shotgun (WGS) entry which is preliminary data.</text>
</comment>
<dbReference type="FunFam" id="1.10.30.10:FF:000007">
    <property type="entry name" value="Transcription factor SOX"/>
    <property type="match status" value="1"/>
</dbReference>
<dbReference type="GO" id="GO:0000978">
    <property type="term" value="F:RNA polymerase II cis-regulatory region sequence-specific DNA binding"/>
    <property type="evidence" value="ECO:0007669"/>
    <property type="project" value="TreeGrafter"/>
</dbReference>
<dbReference type="GO" id="GO:0030182">
    <property type="term" value="P:neuron differentiation"/>
    <property type="evidence" value="ECO:0007669"/>
    <property type="project" value="TreeGrafter"/>
</dbReference>
<dbReference type="Gene3D" id="1.10.30.10">
    <property type="entry name" value="High mobility group box domain"/>
    <property type="match status" value="1"/>
</dbReference>
<dbReference type="Proteomes" id="UP001187531">
    <property type="component" value="Unassembled WGS sequence"/>
</dbReference>
<dbReference type="InterPro" id="IPR009071">
    <property type="entry name" value="HMG_box_dom"/>
</dbReference>
<dbReference type="PANTHER" id="PTHR10270:SF323">
    <property type="entry name" value="TRANSCRIPTION FACTOR SOX-14-RELATED"/>
    <property type="match status" value="1"/>
</dbReference>
<dbReference type="SMART" id="SM00398">
    <property type="entry name" value="HMG"/>
    <property type="match status" value="1"/>
</dbReference>
<feature type="compositionally biased region" description="Low complexity" evidence="5">
    <location>
        <begin position="1"/>
        <end position="18"/>
    </location>
</feature>
<keyword evidence="2 4" id="KW-0238">DNA-binding</keyword>
<dbReference type="GO" id="GO:0005634">
    <property type="term" value="C:nucleus"/>
    <property type="evidence" value="ECO:0007669"/>
    <property type="project" value="UniProtKB-SubCell"/>
</dbReference>
<evidence type="ECO:0000259" key="6">
    <source>
        <dbReference type="PROSITE" id="PS50118"/>
    </source>
</evidence>
<sequence length="331" mass="37473">MASSSFSFGSMSVSTQSSTPYTDATKTKKRPADHIKRPMNAFMVWSQIERRKIVAIQPDMHNAEISKTLGRRWKLLSEEQRKPFIDEAERLRLLHMQEFPDYKYRPRKKQKMDSGSATGSPIKKDTPVSILPHNRGKIICPIVTTTRAKVRQSNFETLDYSNLKVRLTIDKRFKETVAKGATINVSKFTLPVINPPSPISDITISDSTSIKSEGSLYEDPLELSNYDVPGYETSPSYDIPSAQPSVRLPEFSTLLKQEFKDEPWLLTPSPEPAELFKQSSYDQMLCEVKAEDQSSSETGSHFDFSSIPLDVLWDIGVTNTLEGVHGDFSYY</sequence>
<dbReference type="PROSITE" id="PS50118">
    <property type="entry name" value="HMG_BOX_2"/>
    <property type="match status" value="1"/>
</dbReference>
<keyword evidence="8" id="KW-1185">Reference proteome</keyword>
<name>A0AA88IGJ8_ARTSF</name>
<dbReference type="GO" id="GO:0000122">
    <property type="term" value="P:negative regulation of transcription by RNA polymerase II"/>
    <property type="evidence" value="ECO:0007669"/>
    <property type="project" value="TreeGrafter"/>
</dbReference>
<dbReference type="SUPFAM" id="SSF47095">
    <property type="entry name" value="HMG-box"/>
    <property type="match status" value="1"/>
</dbReference>
<dbReference type="InterPro" id="IPR036910">
    <property type="entry name" value="HMG_box_dom_sf"/>
</dbReference>
<protein>
    <recommendedName>
        <fullName evidence="6">HMG box domain-containing protein</fullName>
    </recommendedName>
</protein>
<evidence type="ECO:0000256" key="5">
    <source>
        <dbReference type="SAM" id="MobiDB-lite"/>
    </source>
</evidence>
<evidence type="ECO:0000313" key="8">
    <source>
        <dbReference type="Proteomes" id="UP001187531"/>
    </source>
</evidence>
<dbReference type="EMBL" id="JAVRJZ010000004">
    <property type="protein sequence ID" value="KAK2723826.1"/>
    <property type="molecule type" value="Genomic_DNA"/>
</dbReference>
<comment type="subcellular location">
    <subcellularLocation>
        <location evidence="1">Nucleus</location>
    </subcellularLocation>
</comment>
<keyword evidence="3 4" id="KW-0539">Nucleus</keyword>
<feature type="region of interest" description="Disordered" evidence="5">
    <location>
        <begin position="1"/>
        <end position="33"/>
    </location>
</feature>
<dbReference type="GO" id="GO:0001228">
    <property type="term" value="F:DNA-binding transcription activator activity, RNA polymerase II-specific"/>
    <property type="evidence" value="ECO:0007669"/>
    <property type="project" value="TreeGrafter"/>
</dbReference>
<feature type="domain" description="HMG box" evidence="6">
    <location>
        <begin position="35"/>
        <end position="103"/>
    </location>
</feature>
<reference evidence="7" key="1">
    <citation type="submission" date="2023-07" db="EMBL/GenBank/DDBJ databases">
        <title>Chromosome-level genome assembly of Artemia franciscana.</title>
        <authorList>
            <person name="Jo E."/>
        </authorList>
    </citation>
    <scope>NUCLEOTIDE SEQUENCE</scope>
    <source>
        <tissue evidence="7">Whole body</tissue>
    </source>
</reference>
<feature type="region of interest" description="Disordered" evidence="5">
    <location>
        <begin position="106"/>
        <end position="127"/>
    </location>
</feature>
<dbReference type="AlphaFoldDB" id="A0AA88IGJ8"/>
<proteinExistence type="predicted"/>